<evidence type="ECO:0000313" key="7">
    <source>
        <dbReference type="EMBL" id="KKI49831.1"/>
    </source>
</evidence>
<organism evidence="7 8">
    <name type="scientific">Christensenella hongkongensis</name>
    <dbReference type="NCBI Taxonomy" id="270498"/>
    <lineage>
        <taxon>Bacteria</taxon>
        <taxon>Bacillati</taxon>
        <taxon>Bacillota</taxon>
        <taxon>Clostridia</taxon>
        <taxon>Christensenellales</taxon>
        <taxon>Christensenellaceae</taxon>
        <taxon>Christensenella</taxon>
    </lineage>
</organism>
<protein>
    <submittedName>
        <fullName evidence="7">Ribose ABC transport system, permease protein RbsC</fullName>
    </submittedName>
</protein>
<dbReference type="GO" id="GO:0022857">
    <property type="term" value="F:transmembrane transporter activity"/>
    <property type="evidence" value="ECO:0007669"/>
    <property type="project" value="InterPro"/>
</dbReference>
<dbReference type="PANTHER" id="PTHR32196:SF72">
    <property type="entry name" value="RIBOSE IMPORT PERMEASE PROTEIN RBSC"/>
    <property type="match status" value="1"/>
</dbReference>
<sequence length="322" mass="34015">MDLQNSNKAWTVVKKQGIIFALIIIVLIFSFAAKEFFTADNIILILRQISIVGIMACGMTYVIIGGGNFDLSVGSLLSLTCVLAISLHDTLGPVPAMLIAVAAGLASGIVSGWLVGYLRLNSMIVTLGMMGILQAVVLIYSGGKYSSLSNPDATWFSMLGKGSLGGIPVPIIIYAGCIIIFEIVLKKTVFGRQLMAVGGNSTACRFTGINDKKIVMMTFVLSGLMTAVAGVILGARVGAAQSTIGEGYEFDVITGVILGGTSLLGGSGSVAKTFIGVLIMGVLKNGFVMIGFPYYTQWIAQWVIIILVVWIDIATKRKKVLV</sequence>
<keyword evidence="2" id="KW-1003">Cell membrane</keyword>
<dbReference type="RefSeq" id="WP_046444451.1">
    <property type="nucleotide sequence ID" value="NZ_LAYJ01000116.1"/>
</dbReference>
<keyword evidence="4 6" id="KW-1133">Transmembrane helix</keyword>
<evidence type="ECO:0000256" key="1">
    <source>
        <dbReference type="ARBA" id="ARBA00004651"/>
    </source>
</evidence>
<dbReference type="Pfam" id="PF02653">
    <property type="entry name" value="BPD_transp_2"/>
    <property type="match status" value="1"/>
</dbReference>
<dbReference type="OrthoDB" id="9813906at2"/>
<keyword evidence="8" id="KW-1185">Reference proteome</keyword>
<feature type="transmembrane region" description="Helical" evidence="6">
    <location>
        <begin position="163"/>
        <end position="185"/>
    </location>
</feature>
<keyword evidence="5 6" id="KW-0472">Membrane</keyword>
<comment type="subcellular location">
    <subcellularLocation>
        <location evidence="1">Cell membrane</location>
        <topology evidence="1">Multi-pass membrane protein</topology>
    </subcellularLocation>
</comment>
<dbReference type="Proteomes" id="UP000034076">
    <property type="component" value="Unassembled WGS sequence"/>
</dbReference>
<feature type="transmembrane region" description="Helical" evidence="6">
    <location>
        <begin position="123"/>
        <end position="143"/>
    </location>
</feature>
<feature type="transmembrane region" description="Helical" evidence="6">
    <location>
        <begin position="214"/>
        <end position="235"/>
    </location>
</feature>
<evidence type="ECO:0000256" key="3">
    <source>
        <dbReference type="ARBA" id="ARBA00022692"/>
    </source>
</evidence>
<comment type="caution">
    <text evidence="7">The sequence shown here is derived from an EMBL/GenBank/DDBJ whole genome shotgun (WGS) entry which is preliminary data.</text>
</comment>
<dbReference type="STRING" id="270498.CHK_2639"/>
<evidence type="ECO:0000256" key="4">
    <source>
        <dbReference type="ARBA" id="ARBA00022989"/>
    </source>
</evidence>
<evidence type="ECO:0000256" key="2">
    <source>
        <dbReference type="ARBA" id="ARBA00022475"/>
    </source>
</evidence>
<dbReference type="InterPro" id="IPR001851">
    <property type="entry name" value="ABC_transp_permease"/>
</dbReference>
<keyword evidence="3 6" id="KW-0812">Transmembrane</keyword>
<feature type="transmembrane region" description="Helical" evidence="6">
    <location>
        <begin position="298"/>
        <end position="315"/>
    </location>
</feature>
<dbReference type="GO" id="GO:0005886">
    <property type="term" value="C:plasma membrane"/>
    <property type="evidence" value="ECO:0007669"/>
    <property type="project" value="UniProtKB-SubCell"/>
</dbReference>
<dbReference type="AlphaFoldDB" id="A0A0M2NFT7"/>
<evidence type="ECO:0000256" key="6">
    <source>
        <dbReference type="SAM" id="Phobius"/>
    </source>
</evidence>
<feature type="transmembrane region" description="Helical" evidence="6">
    <location>
        <begin position="12"/>
        <end position="33"/>
    </location>
</feature>
<name>A0A0M2NFT7_9FIRM</name>
<evidence type="ECO:0000256" key="5">
    <source>
        <dbReference type="ARBA" id="ARBA00023136"/>
    </source>
</evidence>
<gene>
    <name evidence="7" type="ORF">CHK_2639</name>
</gene>
<dbReference type="PANTHER" id="PTHR32196">
    <property type="entry name" value="ABC TRANSPORTER PERMEASE PROTEIN YPHD-RELATED-RELATED"/>
    <property type="match status" value="1"/>
</dbReference>
<dbReference type="PATRIC" id="fig|270498.16.peg.1695"/>
<evidence type="ECO:0000313" key="8">
    <source>
        <dbReference type="Proteomes" id="UP000034076"/>
    </source>
</evidence>
<feature type="transmembrane region" description="Helical" evidence="6">
    <location>
        <begin position="94"/>
        <end position="116"/>
    </location>
</feature>
<proteinExistence type="predicted"/>
<dbReference type="EMBL" id="LAYJ01000116">
    <property type="protein sequence ID" value="KKI49831.1"/>
    <property type="molecule type" value="Genomic_DNA"/>
</dbReference>
<accession>A0A0M2NFT7</accession>
<reference evidence="7 8" key="1">
    <citation type="submission" date="2015-04" db="EMBL/GenBank/DDBJ databases">
        <title>Draft genome sequence of bacteremic isolate Catabacter hongkongensis type strain HKU16T.</title>
        <authorList>
            <person name="Lau S.K."/>
            <person name="Teng J.L."/>
            <person name="Huang Y."/>
            <person name="Curreem S.O."/>
            <person name="Tsui S.K."/>
            <person name="Woo P.C."/>
        </authorList>
    </citation>
    <scope>NUCLEOTIDE SEQUENCE [LARGE SCALE GENOMIC DNA]</scope>
    <source>
        <strain evidence="7 8">HKU16</strain>
    </source>
</reference>
<feature type="transmembrane region" description="Helical" evidence="6">
    <location>
        <begin position="45"/>
        <end position="64"/>
    </location>
</feature>
<dbReference type="CDD" id="cd06579">
    <property type="entry name" value="TM_PBP1_transp_AraH_like"/>
    <property type="match status" value="1"/>
</dbReference>